<dbReference type="STRING" id="312017.W7WYS1"/>
<dbReference type="GO" id="GO:0006508">
    <property type="term" value="P:proteolysis"/>
    <property type="evidence" value="ECO:0007669"/>
    <property type="project" value="UniProtKB-KW"/>
</dbReference>
<comment type="similarity">
    <text evidence="1">Belongs to the peptidase C19 family.</text>
</comment>
<organism evidence="3 4">
    <name type="scientific">Tetrahymena thermophila (strain SB210)</name>
    <dbReference type="NCBI Taxonomy" id="312017"/>
    <lineage>
        <taxon>Eukaryota</taxon>
        <taxon>Sar</taxon>
        <taxon>Alveolata</taxon>
        <taxon>Ciliophora</taxon>
        <taxon>Intramacronucleata</taxon>
        <taxon>Oligohymenophorea</taxon>
        <taxon>Hymenostomatida</taxon>
        <taxon>Tetrahymenina</taxon>
        <taxon>Tetrahymenidae</taxon>
        <taxon>Tetrahymena</taxon>
    </lineage>
</organism>
<dbReference type="OrthoDB" id="292964at2759"/>
<dbReference type="Pfam" id="PF00443">
    <property type="entry name" value="UCH"/>
    <property type="match status" value="1"/>
</dbReference>
<dbReference type="GO" id="GO:0016579">
    <property type="term" value="P:protein deubiquitination"/>
    <property type="evidence" value="ECO:0007669"/>
    <property type="project" value="InterPro"/>
</dbReference>
<gene>
    <name evidence="3" type="ORF">TTHERM_000475049</name>
</gene>
<keyword evidence="1" id="KW-0833">Ubl conjugation pathway</keyword>
<dbReference type="AlphaFoldDB" id="W7WYS1"/>
<dbReference type="InterPro" id="IPR028889">
    <property type="entry name" value="USP"/>
</dbReference>
<dbReference type="GO" id="GO:0004843">
    <property type="term" value="F:cysteine-type deubiquitinase activity"/>
    <property type="evidence" value="ECO:0007669"/>
    <property type="project" value="UniProtKB-UniRule"/>
</dbReference>
<keyword evidence="1" id="KW-0788">Thiol protease</keyword>
<accession>W7WYS1</accession>
<dbReference type="CDD" id="cd02257">
    <property type="entry name" value="Peptidase_C19"/>
    <property type="match status" value="1"/>
</dbReference>
<dbReference type="PANTHER" id="PTHR21646">
    <property type="entry name" value="UBIQUITIN CARBOXYL-TERMINAL HYDROLASE"/>
    <property type="match status" value="1"/>
</dbReference>
<dbReference type="PANTHER" id="PTHR21646:SF23">
    <property type="entry name" value="UBIQUITIN CARBOXYL-TERMINAL HYDROLASE USP2"/>
    <property type="match status" value="1"/>
</dbReference>
<dbReference type="InterPro" id="IPR050185">
    <property type="entry name" value="Ub_carboxyl-term_hydrolase"/>
</dbReference>
<dbReference type="SUPFAM" id="SSF54001">
    <property type="entry name" value="Cysteine proteinases"/>
    <property type="match status" value="1"/>
</dbReference>
<protein>
    <recommendedName>
        <fullName evidence="1">Ubiquitin carboxyl-terminal hydrolase</fullName>
        <ecNumber evidence="1">3.4.19.12</ecNumber>
    </recommendedName>
</protein>
<evidence type="ECO:0000313" key="4">
    <source>
        <dbReference type="Proteomes" id="UP000009168"/>
    </source>
</evidence>
<dbReference type="InterPro" id="IPR001394">
    <property type="entry name" value="Peptidase_C19_UCH"/>
</dbReference>
<keyword evidence="4" id="KW-1185">Reference proteome</keyword>
<dbReference type="Gene3D" id="3.90.70.10">
    <property type="entry name" value="Cysteine proteinases"/>
    <property type="match status" value="1"/>
</dbReference>
<dbReference type="InterPro" id="IPR018200">
    <property type="entry name" value="USP_CS"/>
</dbReference>
<reference evidence="4" key="1">
    <citation type="journal article" date="2006" name="PLoS Biol.">
        <title>Macronuclear genome sequence of the ciliate Tetrahymena thermophila, a model eukaryote.</title>
        <authorList>
            <person name="Eisen J.A."/>
            <person name="Coyne R.S."/>
            <person name="Wu M."/>
            <person name="Wu D."/>
            <person name="Thiagarajan M."/>
            <person name="Wortman J.R."/>
            <person name="Badger J.H."/>
            <person name="Ren Q."/>
            <person name="Amedeo P."/>
            <person name="Jones K.M."/>
            <person name="Tallon L.J."/>
            <person name="Delcher A.L."/>
            <person name="Salzberg S.L."/>
            <person name="Silva J.C."/>
            <person name="Haas B.J."/>
            <person name="Majoros W.H."/>
            <person name="Farzad M."/>
            <person name="Carlton J.M."/>
            <person name="Smith R.K. Jr."/>
            <person name="Garg J."/>
            <person name="Pearlman R.E."/>
            <person name="Karrer K.M."/>
            <person name="Sun L."/>
            <person name="Manning G."/>
            <person name="Elde N.C."/>
            <person name="Turkewitz A.P."/>
            <person name="Asai D.J."/>
            <person name="Wilkes D.E."/>
            <person name="Wang Y."/>
            <person name="Cai H."/>
            <person name="Collins K."/>
            <person name="Stewart B.A."/>
            <person name="Lee S.R."/>
            <person name="Wilamowska K."/>
            <person name="Weinberg Z."/>
            <person name="Ruzzo W.L."/>
            <person name="Wloga D."/>
            <person name="Gaertig J."/>
            <person name="Frankel J."/>
            <person name="Tsao C.-C."/>
            <person name="Gorovsky M.A."/>
            <person name="Keeling P.J."/>
            <person name="Waller R.F."/>
            <person name="Patron N.J."/>
            <person name="Cherry J.M."/>
            <person name="Stover N.A."/>
            <person name="Krieger C.J."/>
            <person name="del Toro C."/>
            <person name="Ryder H.F."/>
            <person name="Williamson S.C."/>
            <person name="Barbeau R.A."/>
            <person name="Hamilton E.P."/>
            <person name="Orias E."/>
        </authorList>
    </citation>
    <scope>NUCLEOTIDE SEQUENCE [LARGE SCALE GENOMIC DNA]</scope>
    <source>
        <strain evidence="4">SB210</strain>
    </source>
</reference>
<dbReference type="InParanoid" id="W7WYS1"/>
<dbReference type="PROSITE" id="PS00972">
    <property type="entry name" value="USP_1"/>
    <property type="match status" value="1"/>
</dbReference>
<evidence type="ECO:0000259" key="2">
    <source>
        <dbReference type="PROSITE" id="PS50235"/>
    </source>
</evidence>
<keyword evidence="1" id="KW-0645">Protease</keyword>
<dbReference type="InterPro" id="IPR038765">
    <property type="entry name" value="Papain-like_cys_pep_sf"/>
</dbReference>
<feature type="domain" description="USP" evidence="2">
    <location>
        <begin position="92"/>
        <end position="443"/>
    </location>
</feature>
<sequence length="444" mass="51593">MQNQSYNNFTTSNQAYGQQFIQQRDYSKSEIINQGSQGSQNTMNKAGSTFKRLSQSNIFSPKNQQIFKSMVQVSESPMNYSKFKNSSFTLGNGLANIGQTCYMNSVLQCLFHLSGGKLMKQIEENLQNEEIFNPLHELIFLLSLTKNICENQIANYEQMCQVKDIVDTYATNFRGTAQQCAHEFFCKIRELIHDCLNKHHLTKSKIQKISNQTSNPNSSPLQKAIDKWNQVNSIESSLISDYFRGQYLKIMTCKNYLCKNQSVLCDVFDDIQLHIPTLERRNSYFNIFPTSQDDKLENYLRFEFKDELLQEVVCDKCKCKGMEIKSSLIRIPKILVLQIVRFDAQNNKKQNKIQIPSKLNISEFIYKSEVPRFKSTEYKLTGLIDHHGETLFKGHYTANIYNQQDRSWYLFNDDQVSKQDANFSTKLEIIGSESAYILFYELNQ</sequence>
<dbReference type="Proteomes" id="UP000009168">
    <property type="component" value="Unassembled WGS sequence"/>
</dbReference>
<evidence type="ECO:0000256" key="1">
    <source>
        <dbReference type="RuleBase" id="RU366025"/>
    </source>
</evidence>
<comment type="catalytic activity">
    <reaction evidence="1">
        <text>Thiol-dependent hydrolysis of ester, thioester, amide, peptide and isopeptide bonds formed by the C-terminal Gly of ubiquitin (a 76-residue protein attached to proteins as an intracellular targeting signal).</text>
        <dbReference type="EC" id="3.4.19.12"/>
    </reaction>
</comment>
<proteinExistence type="inferred from homology"/>
<name>W7WYS1_TETTS</name>
<dbReference type="GeneID" id="24439175"/>
<dbReference type="RefSeq" id="XP_012655425.1">
    <property type="nucleotide sequence ID" value="XM_012799971.1"/>
</dbReference>
<dbReference type="KEGG" id="tet:TTHERM_000475049"/>
<dbReference type="PROSITE" id="PS50235">
    <property type="entry name" value="USP_3"/>
    <property type="match status" value="1"/>
</dbReference>
<evidence type="ECO:0000313" key="3">
    <source>
        <dbReference type="EMBL" id="EWS72050.1"/>
    </source>
</evidence>
<dbReference type="EC" id="3.4.19.12" evidence="1"/>
<keyword evidence="1 3" id="KW-0378">Hydrolase</keyword>
<dbReference type="EMBL" id="GG662472">
    <property type="protein sequence ID" value="EWS72050.1"/>
    <property type="molecule type" value="Genomic_DNA"/>
</dbReference>
<dbReference type="PROSITE" id="PS00973">
    <property type="entry name" value="USP_2"/>
    <property type="match status" value="1"/>
</dbReference>